<keyword evidence="11" id="KW-1185">Reference proteome</keyword>
<accession>A0A811RXN7</accession>
<dbReference type="GO" id="GO:0005524">
    <property type="term" value="F:ATP binding"/>
    <property type="evidence" value="ECO:0007669"/>
    <property type="project" value="UniProtKB-KW"/>
</dbReference>
<dbReference type="InterPro" id="IPR005680">
    <property type="entry name" value="Ribosomal_uS12_euk/arc"/>
</dbReference>
<comment type="similarity">
    <text evidence="2">Belongs to the GDA1/CD39 NTPase family.</text>
</comment>
<comment type="caution">
    <text evidence="10">The sequence shown here is derived from an EMBL/GenBank/DDBJ whole genome shotgun (WGS) entry which is preliminary data.</text>
</comment>
<evidence type="ECO:0000256" key="4">
    <source>
        <dbReference type="ARBA" id="ARBA00022980"/>
    </source>
</evidence>
<organism evidence="10 11">
    <name type="scientific">Miscanthus lutarioriparius</name>
    <dbReference type="NCBI Taxonomy" id="422564"/>
    <lineage>
        <taxon>Eukaryota</taxon>
        <taxon>Viridiplantae</taxon>
        <taxon>Streptophyta</taxon>
        <taxon>Embryophyta</taxon>
        <taxon>Tracheophyta</taxon>
        <taxon>Spermatophyta</taxon>
        <taxon>Magnoliopsida</taxon>
        <taxon>Liliopsida</taxon>
        <taxon>Poales</taxon>
        <taxon>Poaceae</taxon>
        <taxon>PACMAD clade</taxon>
        <taxon>Panicoideae</taxon>
        <taxon>Andropogonodae</taxon>
        <taxon>Andropogoneae</taxon>
        <taxon>Saccharinae</taxon>
        <taxon>Miscanthus</taxon>
    </lineage>
</organism>
<dbReference type="Gene3D" id="3.30.420.40">
    <property type="match status" value="1"/>
</dbReference>
<dbReference type="PROSITE" id="PS00055">
    <property type="entry name" value="RIBOSOMAL_S12"/>
    <property type="match status" value="1"/>
</dbReference>
<evidence type="ECO:0000256" key="8">
    <source>
        <dbReference type="SAM" id="MobiDB-lite"/>
    </source>
</evidence>
<evidence type="ECO:0000256" key="5">
    <source>
        <dbReference type="ARBA" id="ARBA00023274"/>
    </source>
</evidence>
<feature type="active site" description="Proton acceptor" evidence="6">
    <location>
        <position position="241"/>
    </location>
</feature>
<keyword evidence="9" id="KW-0472">Membrane</keyword>
<dbReference type="InterPro" id="IPR012340">
    <property type="entry name" value="NA-bd_OB-fold"/>
</dbReference>
<evidence type="ECO:0000256" key="9">
    <source>
        <dbReference type="SAM" id="Phobius"/>
    </source>
</evidence>
<dbReference type="Gene3D" id="2.40.50.140">
    <property type="entry name" value="Nucleic acid-binding proteins"/>
    <property type="match status" value="1"/>
</dbReference>
<dbReference type="GO" id="GO:0006412">
    <property type="term" value="P:translation"/>
    <property type="evidence" value="ECO:0007669"/>
    <property type="project" value="InterPro"/>
</dbReference>
<evidence type="ECO:0000256" key="3">
    <source>
        <dbReference type="ARBA" id="ARBA00022801"/>
    </source>
</evidence>
<dbReference type="Pfam" id="PF00164">
    <property type="entry name" value="Ribosom_S12_S23"/>
    <property type="match status" value="1"/>
</dbReference>
<dbReference type="FunFam" id="2.40.50.140:FF:000007">
    <property type="entry name" value="40S ribosomal protein S23"/>
    <property type="match status" value="1"/>
</dbReference>
<dbReference type="Pfam" id="PF01150">
    <property type="entry name" value="GDA1_CD39"/>
    <property type="match status" value="1"/>
</dbReference>
<keyword evidence="9" id="KW-0812">Transmembrane</keyword>
<evidence type="ECO:0000256" key="2">
    <source>
        <dbReference type="ARBA" id="ARBA00009283"/>
    </source>
</evidence>
<dbReference type="GO" id="GO:0003735">
    <property type="term" value="F:structural constituent of ribosome"/>
    <property type="evidence" value="ECO:0007669"/>
    <property type="project" value="InterPro"/>
</dbReference>
<keyword evidence="3" id="KW-0378">Hydrolase</keyword>
<dbReference type="NCBIfam" id="TIGR00982">
    <property type="entry name" value="uS12_E_A"/>
    <property type="match status" value="1"/>
</dbReference>
<feature type="compositionally biased region" description="Polar residues" evidence="8">
    <location>
        <begin position="664"/>
        <end position="684"/>
    </location>
</feature>
<evidence type="ECO:0000313" key="10">
    <source>
        <dbReference type="EMBL" id="CAD6333578.1"/>
    </source>
</evidence>
<evidence type="ECO:0000256" key="6">
    <source>
        <dbReference type="PIRSR" id="PIRSR600407-1"/>
    </source>
</evidence>
<dbReference type="CDD" id="cd03367">
    <property type="entry name" value="Ribosomal_S23"/>
    <property type="match status" value="1"/>
</dbReference>
<protein>
    <recommendedName>
        <fullName evidence="12">Apyrase 7</fullName>
    </recommendedName>
</protein>
<dbReference type="InterPro" id="IPR000407">
    <property type="entry name" value="GDA1_CD39_NTPase"/>
</dbReference>
<proteinExistence type="inferred from homology"/>
<dbReference type="Gene3D" id="3.30.420.150">
    <property type="entry name" value="Exopolyphosphatase. Domain 2"/>
    <property type="match status" value="1"/>
</dbReference>
<gene>
    <name evidence="10" type="ORF">NCGR_LOCUS57676</name>
</gene>
<evidence type="ECO:0008006" key="12">
    <source>
        <dbReference type="Google" id="ProtNLM"/>
    </source>
</evidence>
<feature type="region of interest" description="Disordered" evidence="8">
    <location>
        <begin position="664"/>
        <end position="688"/>
    </location>
</feature>
<dbReference type="GO" id="GO:0016020">
    <property type="term" value="C:membrane"/>
    <property type="evidence" value="ECO:0007669"/>
    <property type="project" value="TreeGrafter"/>
</dbReference>
<dbReference type="CDD" id="cd24043">
    <property type="entry name" value="ASKHA_NBD_AtAPY7-like"/>
    <property type="match status" value="1"/>
</dbReference>
<keyword evidence="9" id="KW-1133">Transmembrane helix</keyword>
<evidence type="ECO:0000256" key="1">
    <source>
        <dbReference type="ARBA" id="ARBA00005657"/>
    </source>
</evidence>
<comment type="similarity">
    <text evidence="1">Belongs to the universal ribosomal protein uS12 family.</text>
</comment>
<feature type="transmembrane region" description="Helical" evidence="9">
    <location>
        <begin position="548"/>
        <end position="567"/>
    </location>
</feature>
<dbReference type="GO" id="GO:0009134">
    <property type="term" value="P:nucleoside diphosphate catabolic process"/>
    <property type="evidence" value="ECO:0007669"/>
    <property type="project" value="TreeGrafter"/>
</dbReference>
<dbReference type="Proteomes" id="UP000604825">
    <property type="component" value="Unassembled WGS sequence"/>
</dbReference>
<name>A0A811RXN7_9POAL</name>
<keyword evidence="7" id="KW-0067">ATP-binding</keyword>
<keyword evidence="5" id="KW-0687">Ribonucleoprotein</keyword>
<dbReference type="OrthoDB" id="6372431at2759"/>
<dbReference type="GO" id="GO:0017110">
    <property type="term" value="F:nucleoside diphosphate phosphatase activity"/>
    <property type="evidence" value="ECO:0007669"/>
    <property type="project" value="TreeGrafter"/>
</dbReference>
<feature type="transmembrane region" description="Helical" evidence="9">
    <location>
        <begin position="68"/>
        <end position="89"/>
    </location>
</feature>
<evidence type="ECO:0000256" key="7">
    <source>
        <dbReference type="PIRSR" id="PIRSR600407-2"/>
    </source>
</evidence>
<feature type="binding site" evidence="7">
    <location>
        <begin position="272"/>
        <end position="276"/>
    </location>
    <ligand>
        <name>ATP</name>
        <dbReference type="ChEBI" id="CHEBI:30616"/>
    </ligand>
</feature>
<reference evidence="10" key="1">
    <citation type="submission" date="2020-10" db="EMBL/GenBank/DDBJ databases">
        <authorList>
            <person name="Han B."/>
            <person name="Lu T."/>
            <person name="Zhao Q."/>
            <person name="Huang X."/>
            <person name="Zhao Y."/>
        </authorList>
    </citation>
    <scope>NUCLEOTIDE SEQUENCE</scope>
</reference>
<dbReference type="EMBL" id="CAJGYO010000017">
    <property type="protein sequence ID" value="CAD6333578.1"/>
    <property type="molecule type" value="Genomic_DNA"/>
</dbReference>
<keyword evidence="4" id="KW-0689">Ribosomal protein</keyword>
<dbReference type="GO" id="GO:0015935">
    <property type="term" value="C:small ribosomal subunit"/>
    <property type="evidence" value="ECO:0007669"/>
    <property type="project" value="InterPro"/>
</dbReference>
<dbReference type="PANTHER" id="PTHR11782">
    <property type="entry name" value="ADENOSINE/GUANOSINE DIPHOSPHATASE"/>
    <property type="match status" value="1"/>
</dbReference>
<sequence length="843" mass="92637">MRLSSSLQDLPTFTRIDALERGSSVGSDLSSGRAKPVRMLQRDGAVASFSKERTPPSSPTNRKKCMRAAGCAIALILLVFFAYGSWRYFYVFLSEGSSEYYVVLDCGSTGTRVYVYEWHINHNDANAFPIVLKPLGNAPKKKSGKLTRLYQRMETEPGLSKLVLNESGLKKAIEPLLQMAEKLIPRHAHKHTPLFLYATAGVRKLPSADSEWLLDKAWDILNNSSFLCSRDRVKIISGMDEAYYGWIALNHHMNMLGTSSSKMTYGSLDLGGSSLQVTFENDKSVQDETSIRLSIGSVDHHLSAYSLTGYGLNDAFDKSVAQLVKRLGGAASNGKVQVKHPCLQTGYKEDYICSYCHPLKQDGSPSVGEKNTGKEKQGIAVELVGAPQWNECSALAKVTVNLSEWSSASPGLDCNIHPCALASNFPQPHGQFFAMSGFFVVFKFFNLTADATLVDVLKRGQEFCEKPWKVAKSSVPPQPFVEQYCFRAPYIASLLREGLQIKDSQVIIGSGSITWTLGVALLEAGQALYSRLDIQGYRILHREINPNILIVLFLISIVLVICAILCVSNSIPRSFRKSYLPLHRHNSGGSSVLGIGLPFKHLWNPISSGDGRTKTPLSPTVARSDPHPFGMSHGLGGSSVQLMESSRQSLGAYHSYSVGSLGQMQFSSGVRNPSRGQTTLQSRRSQSREDLISSLADIHVPKVKTRGMGAGRKLKTHRRNQRWADKAYKKSHLGNEWKKPFAGSSHAKGIVLEKIGIEAKQPNSAIRKCARVQLVKNGKKIAAFVPNDGCLNYIEENDEVLIAGFGRKGHAVGDIPGVRFKVVKVSGVSLLALFKEKKEKPRS</sequence>
<dbReference type="AlphaFoldDB" id="A0A811RXN7"/>
<dbReference type="InterPro" id="IPR006032">
    <property type="entry name" value="Ribosomal_uS12"/>
</dbReference>
<dbReference type="PANTHER" id="PTHR11782:SF125">
    <property type="entry name" value="APYRASE 7-RELATED"/>
    <property type="match status" value="1"/>
</dbReference>
<evidence type="ECO:0000313" key="11">
    <source>
        <dbReference type="Proteomes" id="UP000604825"/>
    </source>
</evidence>
<dbReference type="SUPFAM" id="SSF50249">
    <property type="entry name" value="Nucleic acid-binding proteins"/>
    <property type="match status" value="1"/>
</dbReference>
<keyword evidence="7" id="KW-0547">Nucleotide-binding</keyword>